<evidence type="ECO:0000313" key="1">
    <source>
        <dbReference type="EMBL" id="MCU9614075.1"/>
    </source>
</evidence>
<keyword evidence="2" id="KW-1185">Reference proteome</keyword>
<name>A0AAE3IT13_9BACI</name>
<organism evidence="1 2">
    <name type="scientific">Perspicuibacillus lycopersici</name>
    <dbReference type="NCBI Taxonomy" id="1325689"/>
    <lineage>
        <taxon>Bacteria</taxon>
        <taxon>Bacillati</taxon>
        <taxon>Bacillota</taxon>
        <taxon>Bacilli</taxon>
        <taxon>Bacillales</taxon>
        <taxon>Bacillaceae</taxon>
        <taxon>Perspicuibacillus</taxon>
    </lineage>
</organism>
<proteinExistence type="predicted"/>
<dbReference type="AlphaFoldDB" id="A0AAE3IT13"/>
<gene>
    <name evidence="1" type="ORF">OEV98_10940</name>
</gene>
<comment type="caution">
    <text evidence="1">The sequence shown here is derived from an EMBL/GenBank/DDBJ whole genome shotgun (WGS) entry which is preliminary data.</text>
</comment>
<evidence type="ECO:0000313" key="2">
    <source>
        <dbReference type="Proteomes" id="UP001209318"/>
    </source>
</evidence>
<dbReference type="RefSeq" id="WP_263073311.1">
    <property type="nucleotide sequence ID" value="NZ_JAOUSF010000003.1"/>
</dbReference>
<dbReference type="EMBL" id="JAOUSF010000003">
    <property type="protein sequence ID" value="MCU9614075.1"/>
    <property type="molecule type" value="Genomic_DNA"/>
</dbReference>
<reference evidence="1" key="1">
    <citation type="submission" date="2022-10" db="EMBL/GenBank/DDBJ databases">
        <title>Description of Fervidibacillus gen. nov. in the family Fervidibacillaceae fam. nov. with two species, Fervidibacillus albus sp. nov., and Fervidibacillus halotolerans sp. nov., isolated from tidal flat sediments.</title>
        <authorList>
            <person name="Kwon K.K."/>
            <person name="Yang S.-H."/>
        </authorList>
    </citation>
    <scope>NUCLEOTIDE SEQUENCE</scope>
    <source>
        <strain evidence="1">JCM 19140</strain>
    </source>
</reference>
<accession>A0AAE3IT13</accession>
<protein>
    <submittedName>
        <fullName evidence="1">Uncharacterized protein</fullName>
    </submittedName>
</protein>
<dbReference type="Proteomes" id="UP001209318">
    <property type="component" value="Unassembled WGS sequence"/>
</dbReference>
<sequence length="99" mass="11668">MQHAARVLGVTQKEIENEYYMVDLPDILKVKTKEQAARLFEQIMIRLATNQRFMPDDEYKQFVASIMPNENKAVENQFNREKFEELRMLTNMGVNRKGG</sequence>